<dbReference type="GO" id="GO:0097176">
    <property type="term" value="P:epoxide metabolic process"/>
    <property type="evidence" value="ECO:0007669"/>
    <property type="project" value="TreeGrafter"/>
</dbReference>
<evidence type="ECO:0000256" key="1">
    <source>
        <dbReference type="ARBA" id="ARBA00010088"/>
    </source>
</evidence>
<dbReference type="GO" id="GO:0004301">
    <property type="term" value="F:epoxide hydrolase activity"/>
    <property type="evidence" value="ECO:0007669"/>
    <property type="project" value="TreeGrafter"/>
</dbReference>
<organism evidence="6 7">
    <name type="scientific">Fusarium phyllophilum</name>
    <dbReference type="NCBI Taxonomy" id="47803"/>
    <lineage>
        <taxon>Eukaryota</taxon>
        <taxon>Fungi</taxon>
        <taxon>Dikarya</taxon>
        <taxon>Ascomycota</taxon>
        <taxon>Pezizomycotina</taxon>
        <taxon>Sordariomycetes</taxon>
        <taxon>Hypocreomycetidae</taxon>
        <taxon>Hypocreales</taxon>
        <taxon>Nectriaceae</taxon>
        <taxon>Fusarium</taxon>
        <taxon>Fusarium fujikuroi species complex</taxon>
    </lineage>
</organism>
<sequence length="426" mass="48670">MEFLHILPAFVALAGSKPTATKRPNLNFPADTSKLVRWNIEVNPEFIKKLERKAKLFEPASEFEDNSSNANWQEGLPRSESAALRDFWVNDFDWFKYQKEINANYTHYALSVQAGEGYEPPVPLHFVHELSQRKDAIPLLLIHGYPSTHLEWSKVIKPLTSPKSRKDPAFHAIAVDLPGYGFSPAPVLPTLGPKQLAIAFDNLMKAIGYSKYAVMSQDQGWWSGMWMTYLVLDNIIGHYCDFAAISPNATDLERYARGEATEEEALYIEAGQAWPRDHTSYSQLFVQSPRVAGELFADSPVGFAAYLWYLMRKVTGGYEITPQWVISRTIPMMIQEAWTSIRSYKLTFSADSNAFPYTEVLTGVSRWSWAGNPFPDINNNPMVPRNFLERYMNLVHFTTYDKGGHFPAETRPDAWLRDIRQFFSKL</sequence>
<keyword evidence="3 6" id="KW-0378">Hydrolase</keyword>
<feature type="active site" description="Proton acceptor" evidence="4">
    <location>
        <position position="405"/>
    </location>
</feature>
<dbReference type="InterPro" id="IPR000639">
    <property type="entry name" value="Epox_hydrolase-like"/>
</dbReference>
<evidence type="ECO:0000313" key="6">
    <source>
        <dbReference type="EMBL" id="KAF5545837.1"/>
    </source>
</evidence>
<name>A0A8H5IZR2_9HYPO</name>
<dbReference type="PANTHER" id="PTHR21661:SF35">
    <property type="entry name" value="EPOXIDE HYDROLASE"/>
    <property type="match status" value="1"/>
</dbReference>
<dbReference type="InterPro" id="IPR029058">
    <property type="entry name" value="AB_hydrolase_fold"/>
</dbReference>
<gene>
    <name evidence="6" type="ORF">FPHYL_10635</name>
</gene>
<keyword evidence="7" id="KW-1185">Reference proteome</keyword>
<comment type="caution">
    <text evidence="6">The sequence shown here is derived from an EMBL/GenBank/DDBJ whole genome shotgun (WGS) entry which is preliminary data.</text>
</comment>
<dbReference type="EMBL" id="JAAOAQ010000471">
    <property type="protein sequence ID" value="KAF5545837.1"/>
    <property type="molecule type" value="Genomic_DNA"/>
</dbReference>
<dbReference type="Proteomes" id="UP000582016">
    <property type="component" value="Unassembled WGS sequence"/>
</dbReference>
<proteinExistence type="inferred from homology"/>
<dbReference type="AlphaFoldDB" id="A0A8H5IZR2"/>
<evidence type="ECO:0000259" key="5">
    <source>
        <dbReference type="Pfam" id="PF06441"/>
    </source>
</evidence>
<evidence type="ECO:0000256" key="3">
    <source>
        <dbReference type="ARBA" id="ARBA00022801"/>
    </source>
</evidence>
<keyword evidence="2" id="KW-0058">Aromatic hydrocarbons catabolism</keyword>
<comment type="similarity">
    <text evidence="1">Belongs to the peptidase S33 family.</text>
</comment>
<reference evidence="6 7" key="1">
    <citation type="submission" date="2020-05" db="EMBL/GenBank/DDBJ databases">
        <title>Identification and distribution of gene clusters putatively required for synthesis of sphingolipid metabolism inhibitors in phylogenetically diverse species of the filamentous fungus Fusarium.</title>
        <authorList>
            <person name="Kim H.-S."/>
            <person name="Busman M."/>
            <person name="Brown D.W."/>
            <person name="Divon H."/>
            <person name="Uhlig S."/>
            <person name="Proctor R.H."/>
        </authorList>
    </citation>
    <scope>NUCLEOTIDE SEQUENCE [LARGE SCALE GENOMIC DNA]</scope>
    <source>
        <strain evidence="6 7">NRRL 13617</strain>
    </source>
</reference>
<dbReference type="Gene3D" id="3.40.50.1820">
    <property type="entry name" value="alpha/beta hydrolase"/>
    <property type="match status" value="1"/>
</dbReference>
<dbReference type="OrthoDB" id="6431331at2759"/>
<dbReference type="PRINTS" id="PR00412">
    <property type="entry name" value="EPOXHYDRLASE"/>
</dbReference>
<dbReference type="InterPro" id="IPR016292">
    <property type="entry name" value="Epoxide_hydrolase"/>
</dbReference>
<dbReference type="PANTHER" id="PTHR21661">
    <property type="entry name" value="EPOXIDE HYDROLASE 1-RELATED"/>
    <property type="match status" value="1"/>
</dbReference>
<feature type="active site" description="Nucleophile" evidence="4">
    <location>
        <position position="218"/>
    </location>
</feature>
<dbReference type="SUPFAM" id="SSF53474">
    <property type="entry name" value="alpha/beta-Hydrolases"/>
    <property type="match status" value="1"/>
</dbReference>
<feature type="domain" description="Epoxide hydrolase N-terminal" evidence="5">
    <location>
        <begin position="38"/>
        <end position="152"/>
    </location>
</feature>
<feature type="active site" description="Proton donor" evidence="4">
    <location>
        <position position="344"/>
    </location>
</feature>
<evidence type="ECO:0000256" key="4">
    <source>
        <dbReference type="PIRSR" id="PIRSR001112-1"/>
    </source>
</evidence>
<dbReference type="InterPro" id="IPR010497">
    <property type="entry name" value="Epoxide_hydro_N"/>
</dbReference>
<evidence type="ECO:0000256" key="2">
    <source>
        <dbReference type="ARBA" id="ARBA00022797"/>
    </source>
</evidence>
<dbReference type="PIRSF" id="PIRSF001112">
    <property type="entry name" value="Epoxide_hydrolase"/>
    <property type="match status" value="1"/>
</dbReference>
<protein>
    <submittedName>
        <fullName evidence="6">Epoxide hydrolase</fullName>
    </submittedName>
</protein>
<evidence type="ECO:0000313" key="7">
    <source>
        <dbReference type="Proteomes" id="UP000582016"/>
    </source>
</evidence>
<accession>A0A8H5IZR2</accession>
<dbReference type="Pfam" id="PF06441">
    <property type="entry name" value="EHN"/>
    <property type="match status" value="1"/>
</dbReference>